<comment type="caution">
    <text evidence="2">The sequence shown here is derived from an EMBL/GenBank/DDBJ whole genome shotgun (WGS) entry which is preliminary data.</text>
</comment>
<feature type="region of interest" description="Disordered" evidence="1">
    <location>
        <begin position="73"/>
        <end position="98"/>
    </location>
</feature>
<keyword evidence="3" id="KW-1185">Reference proteome</keyword>
<organism evidence="2 3">
    <name type="scientific">Methylobacterium cerastii</name>
    <dbReference type="NCBI Taxonomy" id="932741"/>
    <lineage>
        <taxon>Bacteria</taxon>
        <taxon>Pseudomonadati</taxon>
        <taxon>Pseudomonadota</taxon>
        <taxon>Alphaproteobacteria</taxon>
        <taxon>Hyphomicrobiales</taxon>
        <taxon>Methylobacteriaceae</taxon>
        <taxon>Methylobacterium</taxon>
    </lineage>
</organism>
<evidence type="ECO:0000256" key="1">
    <source>
        <dbReference type="SAM" id="MobiDB-lite"/>
    </source>
</evidence>
<gene>
    <name evidence="2" type="ORF">AFCDBAGC_5132</name>
</gene>
<protein>
    <submittedName>
        <fullName evidence="2">Uncharacterized protein</fullName>
    </submittedName>
</protein>
<evidence type="ECO:0000313" key="3">
    <source>
        <dbReference type="Proteomes" id="UP001055117"/>
    </source>
</evidence>
<dbReference type="RefSeq" id="WP_238273362.1">
    <property type="nucleotide sequence ID" value="NZ_BPQG01000134.1"/>
</dbReference>
<proteinExistence type="predicted"/>
<evidence type="ECO:0000313" key="2">
    <source>
        <dbReference type="EMBL" id="GJD47239.1"/>
    </source>
</evidence>
<sequence>MSARHSPADHIAYGSLDAYREFIAETLAGAEIHARIGQSYVEAGNDAGLEYSVRCLIANVRAAASILAELKKSKAEQTERRTPAPDRYPATDNLEVRA</sequence>
<reference evidence="2 3" key="1">
    <citation type="journal article" date="2021" name="Front. Microbiol.">
        <title>Comprehensive Comparative Genomics and Phenotyping of Methylobacterium Species.</title>
        <authorList>
            <person name="Alessa O."/>
            <person name="Ogura Y."/>
            <person name="Fujitani Y."/>
            <person name="Takami H."/>
            <person name="Hayashi T."/>
            <person name="Sahin N."/>
            <person name="Tani A."/>
        </authorList>
    </citation>
    <scope>NUCLEOTIDE SEQUENCE [LARGE SCALE GENOMIC DNA]</scope>
    <source>
        <strain evidence="2 3">DSM 23679</strain>
    </source>
</reference>
<name>A0ABQ4QRA9_9HYPH</name>
<dbReference type="EMBL" id="BPQG01000134">
    <property type="protein sequence ID" value="GJD47239.1"/>
    <property type="molecule type" value="Genomic_DNA"/>
</dbReference>
<dbReference type="Proteomes" id="UP001055117">
    <property type="component" value="Unassembled WGS sequence"/>
</dbReference>
<accession>A0ABQ4QRA9</accession>
<feature type="compositionally biased region" description="Basic and acidic residues" evidence="1">
    <location>
        <begin position="73"/>
        <end position="84"/>
    </location>
</feature>